<dbReference type="Proteomes" id="UP000501534">
    <property type="component" value="Chromosome"/>
</dbReference>
<sequence>MGGKDRGRPMMASVSSPKTDPDPMPPSAPAPNECTDRAGRLAAVKFVGLSRPEPAPQPPPRDSLLTRFVDLLAVARR</sequence>
<organism evidence="2 3">
    <name type="scientific">Usitatibacter rugosus</name>
    <dbReference type="NCBI Taxonomy" id="2732067"/>
    <lineage>
        <taxon>Bacteria</taxon>
        <taxon>Pseudomonadati</taxon>
        <taxon>Pseudomonadota</taxon>
        <taxon>Betaproteobacteria</taxon>
        <taxon>Nitrosomonadales</taxon>
        <taxon>Usitatibacteraceae</taxon>
        <taxon>Usitatibacter</taxon>
    </lineage>
</organism>
<dbReference type="EMBL" id="CP053069">
    <property type="protein sequence ID" value="QJR11466.1"/>
    <property type="molecule type" value="Genomic_DNA"/>
</dbReference>
<gene>
    <name evidence="2" type="ORF">DSM104443_02543</name>
</gene>
<reference evidence="2 3" key="1">
    <citation type="submission" date="2020-04" db="EMBL/GenBank/DDBJ databases">
        <title>Usitatibacter rugosus gen. nov., sp. nov. and Usitatibacter palustris sp. nov., novel members of Usitatibacteraceae fam. nov. within the order Nitrosomonadales isolated from soil.</title>
        <authorList>
            <person name="Huber K.J."/>
            <person name="Neumann-Schaal M."/>
            <person name="Geppert A."/>
            <person name="Luckner M."/>
            <person name="Wanner G."/>
            <person name="Overmann J."/>
        </authorList>
    </citation>
    <scope>NUCLEOTIDE SEQUENCE [LARGE SCALE GENOMIC DNA]</scope>
    <source>
        <strain evidence="2 3">0125_3</strain>
    </source>
</reference>
<evidence type="ECO:0000256" key="1">
    <source>
        <dbReference type="SAM" id="MobiDB-lite"/>
    </source>
</evidence>
<keyword evidence="3" id="KW-1185">Reference proteome</keyword>
<name>A0A6M4GW77_9PROT</name>
<proteinExistence type="predicted"/>
<feature type="region of interest" description="Disordered" evidence="1">
    <location>
        <begin position="1"/>
        <end position="34"/>
    </location>
</feature>
<dbReference type="KEGG" id="uru:DSM104443_02543"/>
<evidence type="ECO:0000313" key="2">
    <source>
        <dbReference type="EMBL" id="QJR11466.1"/>
    </source>
</evidence>
<protein>
    <submittedName>
        <fullName evidence="2">Uncharacterized protein</fullName>
    </submittedName>
</protein>
<accession>A0A6M4GW77</accession>
<evidence type="ECO:0000313" key="3">
    <source>
        <dbReference type="Proteomes" id="UP000501534"/>
    </source>
</evidence>
<dbReference type="AlphaFoldDB" id="A0A6M4GW77"/>